<evidence type="ECO:0000259" key="3">
    <source>
        <dbReference type="Pfam" id="PF00172"/>
    </source>
</evidence>
<dbReference type="InterPro" id="IPR050797">
    <property type="entry name" value="Carb_Metab_Trans_Reg"/>
</dbReference>
<evidence type="ECO:0000256" key="1">
    <source>
        <dbReference type="ARBA" id="ARBA00023242"/>
    </source>
</evidence>
<feature type="region of interest" description="Disordered" evidence="2">
    <location>
        <begin position="1041"/>
        <end position="1071"/>
    </location>
</feature>
<dbReference type="GO" id="GO:0008270">
    <property type="term" value="F:zinc ion binding"/>
    <property type="evidence" value="ECO:0007669"/>
    <property type="project" value="InterPro"/>
</dbReference>
<feature type="region of interest" description="Disordered" evidence="2">
    <location>
        <begin position="1340"/>
        <end position="1362"/>
    </location>
</feature>
<feature type="region of interest" description="Disordered" evidence="2">
    <location>
        <begin position="986"/>
        <end position="1028"/>
    </location>
</feature>
<feature type="domain" description="Zn(2)-C6 fungal-type" evidence="3">
    <location>
        <begin position="2"/>
        <end position="29"/>
    </location>
</feature>
<feature type="compositionally biased region" description="Gly residues" evidence="2">
    <location>
        <begin position="1196"/>
        <end position="1206"/>
    </location>
</feature>
<feature type="compositionally biased region" description="Low complexity" evidence="2">
    <location>
        <begin position="1428"/>
        <end position="1450"/>
    </location>
</feature>
<dbReference type="Gene3D" id="4.10.240.10">
    <property type="entry name" value="Zn(2)-C6 fungal-type DNA-binding domain"/>
    <property type="match status" value="1"/>
</dbReference>
<feature type="compositionally biased region" description="Polar residues" evidence="2">
    <location>
        <begin position="1173"/>
        <end position="1194"/>
    </location>
</feature>
<feature type="region of interest" description="Disordered" evidence="2">
    <location>
        <begin position="446"/>
        <end position="494"/>
    </location>
</feature>
<comment type="caution">
    <text evidence="4">The sequence shown here is derived from an EMBL/GenBank/DDBJ whole genome shotgun (WGS) entry which is preliminary data.</text>
</comment>
<feature type="region of interest" description="Disordered" evidence="2">
    <location>
        <begin position="125"/>
        <end position="205"/>
    </location>
</feature>
<dbReference type="GO" id="GO:0000981">
    <property type="term" value="F:DNA-binding transcription factor activity, RNA polymerase II-specific"/>
    <property type="evidence" value="ECO:0007669"/>
    <property type="project" value="InterPro"/>
</dbReference>
<feature type="compositionally biased region" description="Pro residues" evidence="2">
    <location>
        <begin position="1346"/>
        <end position="1356"/>
    </location>
</feature>
<evidence type="ECO:0000313" key="5">
    <source>
        <dbReference type="Proteomes" id="UP001176517"/>
    </source>
</evidence>
<feature type="region of interest" description="Disordered" evidence="2">
    <location>
        <begin position="836"/>
        <end position="864"/>
    </location>
</feature>
<dbReference type="CDD" id="cd12148">
    <property type="entry name" value="fungal_TF_MHR"/>
    <property type="match status" value="1"/>
</dbReference>
<keyword evidence="5" id="KW-1185">Reference proteome</keyword>
<dbReference type="PANTHER" id="PTHR31668">
    <property type="entry name" value="GLUCOSE TRANSPORT TRANSCRIPTION REGULATOR RGT1-RELATED-RELATED"/>
    <property type="match status" value="1"/>
</dbReference>
<feature type="region of interest" description="Disordered" evidence="2">
    <location>
        <begin position="47"/>
        <end position="101"/>
    </location>
</feature>
<dbReference type="PANTHER" id="PTHR31668:SF30">
    <property type="entry name" value="ZN(II)2CYS6 TRANSCRIPTION FACTOR (EUROFUNG)"/>
    <property type="match status" value="1"/>
</dbReference>
<feature type="region of interest" description="Disordered" evidence="2">
    <location>
        <begin position="755"/>
        <end position="783"/>
    </location>
</feature>
<feature type="region of interest" description="Disordered" evidence="2">
    <location>
        <begin position="238"/>
        <end position="257"/>
    </location>
</feature>
<feature type="compositionally biased region" description="Pro residues" evidence="2">
    <location>
        <begin position="164"/>
        <end position="176"/>
    </location>
</feature>
<feature type="region of interest" description="Disordered" evidence="2">
    <location>
        <begin position="350"/>
        <end position="380"/>
    </location>
</feature>
<accession>A0AAN6GT07</accession>
<feature type="region of interest" description="Disordered" evidence="2">
    <location>
        <begin position="1143"/>
        <end position="1208"/>
    </location>
</feature>
<dbReference type="InterPro" id="IPR036864">
    <property type="entry name" value="Zn2-C6_fun-type_DNA-bd_sf"/>
</dbReference>
<proteinExistence type="predicted"/>
<feature type="compositionally biased region" description="Low complexity" evidence="2">
    <location>
        <begin position="183"/>
        <end position="204"/>
    </location>
</feature>
<dbReference type="InterPro" id="IPR001138">
    <property type="entry name" value="Zn2Cys6_DnaBD"/>
</dbReference>
<evidence type="ECO:0000256" key="2">
    <source>
        <dbReference type="SAM" id="MobiDB-lite"/>
    </source>
</evidence>
<reference evidence="4" key="1">
    <citation type="journal article" date="2023" name="PhytoFront">
        <title>Draft Genome Resources of Seven Strains of Tilletia horrida, Causal Agent of Kernel Smut of Rice.</title>
        <authorList>
            <person name="Khanal S."/>
            <person name="Antony Babu S."/>
            <person name="Zhou X.G."/>
        </authorList>
    </citation>
    <scope>NUCLEOTIDE SEQUENCE</scope>
    <source>
        <strain evidence="4">TX6</strain>
    </source>
</reference>
<feature type="compositionally biased region" description="Low complexity" evidence="2">
    <location>
        <begin position="1251"/>
        <end position="1267"/>
    </location>
</feature>
<feature type="compositionally biased region" description="Low complexity" evidence="2">
    <location>
        <begin position="1402"/>
        <end position="1412"/>
    </location>
</feature>
<feature type="compositionally biased region" description="Gly residues" evidence="2">
    <location>
        <begin position="1014"/>
        <end position="1026"/>
    </location>
</feature>
<feature type="compositionally biased region" description="Low complexity" evidence="2">
    <location>
        <begin position="1150"/>
        <end position="1165"/>
    </location>
</feature>
<feature type="region of interest" description="Disordered" evidence="2">
    <location>
        <begin position="1399"/>
        <end position="1475"/>
    </location>
</feature>
<feature type="compositionally biased region" description="Polar residues" evidence="2">
    <location>
        <begin position="351"/>
        <end position="370"/>
    </location>
</feature>
<feature type="compositionally biased region" description="Polar residues" evidence="2">
    <location>
        <begin position="769"/>
        <end position="779"/>
    </location>
</feature>
<dbReference type="EMBL" id="JAPDMZ010000032">
    <property type="protein sequence ID" value="KAK0554932.1"/>
    <property type="molecule type" value="Genomic_DNA"/>
</dbReference>
<feature type="compositionally biased region" description="Low complexity" evidence="2">
    <location>
        <begin position="92"/>
        <end position="101"/>
    </location>
</feature>
<dbReference type="Proteomes" id="UP001176517">
    <property type="component" value="Unassembled WGS sequence"/>
</dbReference>
<feature type="compositionally biased region" description="Low complexity" evidence="2">
    <location>
        <begin position="756"/>
        <end position="768"/>
    </location>
</feature>
<organism evidence="4 5">
    <name type="scientific">Tilletia horrida</name>
    <dbReference type="NCBI Taxonomy" id="155126"/>
    <lineage>
        <taxon>Eukaryota</taxon>
        <taxon>Fungi</taxon>
        <taxon>Dikarya</taxon>
        <taxon>Basidiomycota</taxon>
        <taxon>Ustilaginomycotina</taxon>
        <taxon>Exobasidiomycetes</taxon>
        <taxon>Tilletiales</taxon>
        <taxon>Tilletiaceae</taxon>
        <taxon>Tilletia</taxon>
    </lineage>
</organism>
<feature type="region of interest" description="Disordered" evidence="2">
    <location>
        <begin position="1241"/>
        <end position="1267"/>
    </location>
</feature>
<dbReference type="Pfam" id="PF00172">
    <property type="entry name" value="Zn_clus"/>
    <property type="match status" value="1"/>
</dbReference>
<keyword evidence="1" id="KW-0539">Nucleus</keyword>
<feature type="compositionally biased region" description="Gly residues" evidence="2">
    <location>
        <begin position="993"/>
        <end position="1003"/>
    </location>
</feature>
<gene>
    <name evidence="4" type="ORF">OC846_001882</name>
</gene>
<dbReference type="CDD" id="cd00067">
    <property type="entry name" value="GAL4"/>
    <property type="match status" value="1"/>
</dbReference>
<sequence>MRRVKCSHEQPCAHCVRLGINCTYWKAARGKVSSGKRIEKLRRDQAMAAAVATSGPLQQPHGGPSAGPSAYPLGHFGSQHTSPHEYGPAHSQQQPQTQVPQAKVEETFNQTLTAVGAAAAIQYAGPSSHFPTPPSQASLSPNGMVDHVQQQQQQHLSTPSPHHTQPPYPSHPPGPNAVPVSRPAEQAYPASSQQQQQHVPPAVHLGSNFFPANLSTTPSFRLPDLSTSLADEFQAQPQQPLPQQGFDPINNSNPASDSRNFFDWGVGMLGTGIGAQQQQQGLNASQQQQSMGILPPDHNLYATNNNNSIHAAGLDASLAPSMPSVNADPTAANNARLNLADWGMGIIGQGPSASALQSPRESSTGNTSISEESRSGAASPAIVSSLTSMYSQGPHQPPILSGGPRNRAISLNEYVAARPGPGVTAATAATANDFVYGLQQQRLAQEQQKRLRAQQQRSHSPGALPFQQGLAGAPASRSSMPLPISDSKSGAANQQVQQPLLGPAMQGVLPSTLEILNGHHPLSDYVLLPHIGLYFERLYPIMPVFSRSWMFSKLDKGDQHSDVHFAAMLLAMSSFALIQPQEAKERATARARVKKAKALLQESIRLRNAVLFGKDPTLEATMTSFYMFACLFGLGEEQAAWFRLHEAVALGTLLKMHRPDAYASLERDEAERRLRAYWLLVITERAYSLQRGHSLGFRGHPEEVTRNLRKQFGLEELADFPNLQLKLFDAVDEDFVECWNGHCGATAVRATLPGNSAMTSSSAADSSSKTGMSGQQTSPDKLGCPTFDRQRALKLWATFQQSEKEINDEVLAAEAQNASKSSKAKAAAAAKKDAAAAGAGGVEGTPAGSDGRAASLTRSEDERQAEFERHKIQLADHRITAQWLLNRLWNLCLTHGHIDLSPPTPANATDVPPPFRLDAALRIARKMLTICHELDQPAMEAHGIGLMEKLYDVAMTLVLLCRDYPALAKSIGLVDLNLKRGNNDWSGARSGEDGSGGGAGAKGAEGPKRRADGSGRGYSEHGGGLDGDAAEEVLGEEHVSYRPPALSPSVPGFLPPSTGNVPNGTKSSSNADASTIIVKREDEQDGMHFAGPSRRRSLRQAPTAIESILQEYVEIFRAFRAGDHPYLEKMVVAMKELAIQHAAGGGGSGASTSAAGDAASRTAIGQRKVAPVPTQSQHARSASATPTTKHTNVVTLGGGGGSGSGNARGANATLSAGYISPDSSTASQADRVSAMQHASAYVYTPPPTNGSSGPEGRPASSSSSSLSTLVEAASAAFPLLQQPHQPHYSHTMPMPHPHTSHVLSPGGGSSSAMSSPGFSMLSLMPTPVSAPPGMTSFHQAQLGPPSSRPFTPPSGVAPPGGGSGFVPGLGMEWSQMPEDLGWPSIEHFLRECGLWDMTDAPQQQQQQQQQGPGLAGDGVGMVGGGGASQQFTGQASGQGQQGQHQQEPQYPMGPPPPSQHRQEHQQQQQHQHHLA</sequence>
<protein>
    <recommendedName>
        <fullName evidence="3">Zn(2)-C6 fungal-type domain-containing protein</fullName>
    </recommendedName>
</protein>
<name>A0AAN6GT07_9BASI</name>
<feature type="compositionally biased region" description="Gly residues" evidence="2">
    <location>
        <begin position="1413"/>
        <end position="1427"/>
    </location>
</feature>
<feature type="compositionally biased region" description="Polar residues" evidence="2">
    <location>
        <begin position="1057"/>
        <end position="1071"/>
    </location>
</feature>
<evidence type="ECO:0000313" key="4">
    <source>
        <dbReference type="EMBL" id="KAK0554932.1"/>
    </source>
</evidence>